<name>A0A1W1Z1R3_9FLAO</name>
<evidence type="ECO:0000313" key="2">
    <source>
        <dbReference type="Proteomes" id="UP000192393"/>
    </source>
</evidence>
<dbReference type="InterPro" id="IPR029058">
    <property type="entry name" value="AB_hydrolase_fold"/>
</dbReference>
<organism evidence="1 2">
    <name type="scientific">Moheibacter sediminis</name>
    <dbReference type="NCBI Taxonomy" id="1434700"/>
    <lineage>
        <taxon>Bacteria</taxon>
        <taxon>Pseudomonadati</taxon>
        <taxon>Bacteroidota</taxon>
        <taxon>Flavobacteriia</taxon>
        <taxon>Flavobacteriales</taxon>
        <taxon>Weeksellaceae</taxon>
        <taxon>Moheibacter</taxon>
    </lineage>
</organism>
<dbReference type="RefSeq" id="WP_084016181.1">
    <property type="nucleotide sequence ID" value="NZ_FWXS01000002.1"/>
</dbReference>
<dbReference type="EMBL" id="FWXS01000002">
    <property type="protein sequence ID" value="SMC42252.1"/>
    <property type="molecule type" value="Genomic_DNA"/>
</dbReference>
<protein>
    <recommendedName>
        <fullName evidence="3">Pimeloyl-ACP methyl ester carboxylesterase</fullName>
    </recommendedName>
</protein>
<dbReference type="SUPFAM" id="SSF53474">
    <property type="entry name" value="alpha/beta-Hydrolases"/>
    <property type="match status" value="1"/>
</dbReference>
<gene>
    <name evidence="1" type="ORF">SAMN06296427_102104</name>
</gene>
<evidence type="ECO:0008006" key="3">
    <source>
        <dbReference type="Google" id="ProtNLM"/>
    </source>
</evidence>
<evidence type="ECO:0000313" key="1">
    <source>
        <dbReference type="EMBL" id="SMC42252.1"/>
    </source>
</evidence>
<dbReference type="Gene3D" id="3.40.50.1820">
    <property type="entry name" value="alpha/beta hydrolase"/>
    <property type="match status" value="1"/>
</dbReference>
<dbReference type="AlphaFoldDB" id="A0A1W1Z1R3"/>
<reference evidence="1 2" key="1">
    <citation type="submission" date="2017-04" db="EMBL/GenBank/DDBJ databases">
        <authorList>
            <person name="Afonso C.L."/>
            <person name="Miller P.J."/>
            <person name="Scott M.A."/>
            <person name="Spackman E."/>
            <person name="Goraichik I."/>
            <person name="Dimitrov K.M."/>
            <person name="Suarez D.L."/>
            <person name="Swayne D.E."/>
        </authorList>
    </citation>
    <scope>NUCLEOTIDE SEQUENCE [LARGE SCALE GENOMIC DNA]</scope>
    <source>
        <strain evidence="1 2">CGMCC 1.12708</strain>
    </source>
</reference>
<sequence>MKIYQVSGLGANQKAFDYLKINPDFERVYIPWLLPETDESLEHYAERMAEKIDTSEDFILMGLSFGGIIVQEMNRFLNPKLNILISTVKDRNELPQFMKFSASTNVHKLIPPSFISSEKGFSYAMFRKLYSSKMPDMNEFFEFRDPYYLRWSIDKIVKWKNHVDMGEFIHFHGDKDVVFPFSKLHHVERISGGTHLMIMQKARKLSDLINKKLEEI</sequence>
<dbReference type="OrthoDB" id="659408at2"/>
<accession>A0A1W1Z1R3</accession>
<dbReference type="Proteomes" id="UP000192393">
    <property type="component" value="Unassembled WGS sequence"/>
</dbReference>
<dbReference type="STRING" id="1434700.SAMN06296427_102104"/>
<proteinExistence type="predicted"/>
<keyword evidence="2" id="KW-1185">Reference proteome</keyword>